<dbReference type="Pfam" id="PF13579">
    <property type="entry name" value="Glyco_trans_4_4"/>
    <property type="match status" value="1"/>
</dbReference>
<dbReference type="PANTHER" id="PTHR12526">
    <property type="entry name" value="GLYCOSYLTRANSFERASE"/>
    <property type="match status" value="1"/>
</dbReference>
<dbReference type="PANTHER" id="PTHR12526:SF600">
    <property type="entry name" value="GLYCOSYL TRANSFERASE GROUP 1"/>
    <property type="match status" value="1"/>
</dbReference>
<dbReference type="Proteomes" id="UP000198635">
    <property type="component" value="Unassembled WGS sequence"/>
</dbReference>
<reference evidence="3" key="1">
    <citation type="submission" date="2016-10" db="EMBL/GenBank/DDBJ databases">
        <authorList>
            <person name="Varghese N."/>
            <person name="Submissions S."/>
        </authorList>
    </citation>
    <scope>NUCLEOTIDE SEQUENCE [LARGE SCALE GENOMIC DNA]</scope>
    <source>
        <strain evidence="3">DSM 5918</strain>
    </source>
</reference>
<gene>
    <name evidence="2" type="ORF">SAMN04488082_102115</name>
</gene>
<evidence type="ECO:0000313" key="3">
    <source>
        <dbReference type="Proteomes" id="UP000198635"/>
    </source>
</evidence>
<sequence>MTTTFRHSGLKRWLFYLNWFPDDKLYWLFPALKKGLALIRAHDIQRIVVSAPPRSSILLAYLLSRLTGAKLVIDFRDPWLLRHGYNTDFFKPQRLLDVEFKLQTRILRHAAAVVTTNDFFRSALLSENNFLSPDSVHVVHNGYDLADFPSMRREESRAFSISYLGTFYMQRNPENFLRALALFMDEKGLSSADVEVHFVGDTENASGSPVRAMIENNELGDVVSISAKVDYARALQIMCQSSVLLLLAPDQPYQIPAKTYEYMAAGRPVLALTEAGATAALIASSGCGIAVEPGDIEGIRHALARLYEGYLSRTEYVCDVSIFERRNQTSLLAGILDGINAA</sequence>
<name>A0A1I3PTN7_9BACT</name>
<dbReference type="SUPFAM" id="SSF53756">
    <property type="entry name" value="UDP-Glycosyltransferase/glycogen phosphorylase"/>
    <property type="match status" value="1"/>
</dbReference>
<feature type="domain" description="Glycosyltransferase subfamily 4-like N-terminal" evidence="1">
    <location>
        <begin position="29"/>
        <end position="142"/>
    </location>
</feature>
<dbReference type="GO" id="GO:0016757">
    <property type="term" value="F:glycosyltransferase activity"/>
    <property type="evidence" value="ECO:0007669"/>
    <property type="project" value="TreeGrafter"/>
</dbReference>
<organism evidence="2 3">
    <name type="scientific">Desulfomicrobium apsheronum</name>
    <dbReference type="NCBI Taxonomy" id="52560"/>
    <lineage>
        <taxon>Bacteria</taxon>
        <taxon>Pseudomonadati</taxon>
        <taxon>Thermodesulfobacteriota</taxon>
        <taxon>Desulfovibrionia</taxon>
        <taxon>Desulfovibrionales</taxon>
        <taxon>Desulfomicrobiaceae</taxon>
        <taxon>Desulfomicrobium</taxon>
    </lineage>
</organism>
<keyword evidence="3" id="KW-1185">Reference proteome</keyword>
<accession>A0A1I3PTN7</accession>
<keyword evidence="2" id="KW-0808">Transferase</keyword>
<dbReference type="EMBL" id="FORX01000002">
    <property type="protein sequence ID" value="SFJ24998.1"/>
    <property type="molecule type" value="Genomic_DNA"/>
</dbReference>
<proteinExistence type="predicted"/>
<evidence type="ECO:0000259" key="1">
    <source>
        <dbReference type="Pfam" id="PF13579"/>
    </source>
</evidence>
<dbReference type="AlphaFoldDB" id="A0A1I3PTN7"/>
<dbReference type="InterPro" id="IPR028098">
    <property type="entry name" value="Glyco_trans_4-like_N"/>
</dbReference>
<protein>
    <submittedName>
        <fullName evidence="2">Glycosyltransferase involved in cell wall bisynthesis</fullName>
    </submittedName>
</protein>
<evidence type="ECO:0000313" key="2">
    <source>
        <dbReference type="EMBL" id="SFJ24998.1"/>
    </source>
</evidence>
<dbReference type="Gene3D" id="3.40.50.2000">
    <property type="entry name" value="Glycogen Phosphorylase B"/>
    <property type="match status" value="2"/>
</dbReference>
<dbReference type="Pfam" id="PF13692">
    <property type="entry name" value="Glyco_trans_1_4"/>
    <property type="match status" value="1"/>
</dbReference>
<dbReference type="STRING" id="52560.SAMN04488082_102115"/>